<organism evidence="1 2">
    <name type="scientific">Paraconiothyrium brasiliense</name>
    <dbReference type="NCBI Taxonomy" id="300254"/>
    <lineage>
        <taxon>Eukaryota</taxon>
        <taxon>Fungi</taxon>
        <taxon>Dikarya</taxon>
        <taxon>Ascomycota</taxon>
        <taxon>Pezizomycotina</taxon>
        <taxon>Dothideomycetes</taxon>
        <taxon>Pleosporomycetidae</taxon>
        <taxon>Pleosporales</taxon>
        <taxon>Massarineae</taxon>
        <taxon>Didymosphaeriaceae</taxon>
        <taxon>Paraconiothyrium</taxon>
    </lineage>
</organism>
<accession>A0ABR3S2K4</accession>
<keyword evidence="2" id="KW-1185">Reference proteome</keyword>
<gene>
    <name evidence="1" type="ORF">SLS60_002398</name>
</gene>
<protein>
    <submittedName>
        <fullName evidence="1">Uncharacterized protein</fullName>
    </submittedName>
</protein>
<evidence type="ECO:0000313" key="1">
    <source>
        <dbReference type="EMBL" id="KAL1610728.1"/>
    </source>
</evidence>
<proteinExistence type="predicted"/>
<evidence type="ECO:0000313" key="2">
    <source>
        <dbReference type="Proteomes" id="UP001521785"/>
    </source>
</evidence>
<name>A0ABR3S2K4_9PLEO</name>
<dbReference type="EMBL" id="JAKJXO020000002">
    <property type="protein sequence ID" value="KAL1610728.1"/>
    <property type="molecule type" value="Genomic_DNA"/>
</dbReference>
<dbReference type="Proteomes" id="UP001521785">
    <property type="component" value="Unassembled WGS sequence"/>
</dbReference>
<sequence>MKAEKSPKSILAYGHGPLPIGGAVTVEIIVPPCPLQPFIDMQYIDSKTMSRRPGMYMKYLPYLYSPTNGKLLTGGSYAFDTFEKAKDYARWVMEDFTTGEEGNKTKFWDQPMFENCRSWVWQVLGAHAFTEVETHASMRLVQWKYTGHDAEQDLIQSFPTIKDEIEKLGGAAIWLLHNSEEHMIGLQVVFAKEAGKVDDSVAQNVLMLAGAQRPLEHLLPDGLSLECFYDRASLLLILWLPRSRMAGGTELYIPLLPTVVPDITYEYD</sequence>
<reference evidence="1 2" key="1">
    <citation type="submission" date="2024-02" db="EMBL/GenBank/DDBJ databases">
        <title>De novo assembly and annotation of 12 fungi associated with fruit tree decline syndrome in Ontario, Canada.</title>
        <authorList>
            <person name="Sulman M."/>
            <person name="Ellouze W."/>
            <person name="Ilyukhin E."/>
        </authorList>
    </citation>
    <scope>NUCLEOTIDE SEQUENCE [LARGE SCALE GENOMIC DNA]</scope>
    <source>
        <strain evidence="1 2">M42-189</strain>
    </source>
</reference>
<comment type="caution">
    <text evidence="1">The sequence shown here is derived from an EMBL/GenBank/DDBJ whole genome shotgun (WGS) entry which is preliminary data.</text>
</comment>